<keyword evidence="6 8" id="KW-1133">Transmembrane helix</keyword>
<feature type="transmembrane region" description="Helical" evidence="8">
    <location>
        <begin position="12"/>
        <end position="30"/>
    </location>
</feature>
<proteinExistence type="predicted"/>
<evidence type="ECO:0008006" key="11">
    <source>
        <dbReference type="Google" id="ProtNLM"/>
    </source>
</evidence>
<accession>A0A1G2EY95</accession>
<dbReference type="Proteomes" id="UP000178428">
    <property type="component" value="Unassembled WGS sequence"/>
</dbReference>
<organism evidence="9 10">
    <name type="scientific">Candidatus Niyogibacteria bacterium RIFCSPLOWO2_02_FULL_45_13</name>
    <dbReference type="NCBI Taxonomy" id="1801725"/>
    <lineage>
        <taxon>Bacteria</taxon>
        <taxon>Candidatus Niyogiibacteriota</taxon>
    </lineage>
</organism>
<dbReference type="AlphaFoldDB" id="A0A1G2EY95"/>
<keyword evidence="4" id="KW-0997">Cell inner membrane</keyword>
<comment type="caution">
    <text evidence="9">The sequence shown here is derived from an EMBL/GenBank/DDBJ whole genome shotgun (WGS) entry which is preliminary data.</text>
</comment>
<feature type="transmembrane region" description="Helical" evidence="8">
    <location>
        <begin position="291"/>
        <end position="310"/>
    </location>
</feature>
<evidence type="ECO:0000313" key="10">
    <source>
        <dbReference type="Proteomes" id="UP000178428"/>
    </source>
</evidence>
<sequence length="375" mass="42002">MPKWRLYRDGLGTLVGMIFGAGVFALPYSFSQAGIFWGSVHFFIAMFFMLVLHLMYGEVAFLTDGQHRFTGYVRKFLGRKAEFLALFTTFFGYYGALLAYGILGGIFLKVFIPQFSVAGLSLAFFVVSALFSLFRFERIGTINFYLTIPIFIFIFYLLGLSWPSIRFENFMVGSSSNWFLPYGVWLFSLGGFASLPEARDIMRDSSLADFRKVIMWSLIISAVVYWVFVLSVLGVSGAFTSEDALAGLAGVIGRPALAAGSLIGLIAVFTSYLAIAADLKNIFVFDYNFRPWHGWFFTVLVAPILFFLGFNQLVSVLSFVGTIGLGVLGIFVIEMSRRLHLVFPEHRHRLLGPKAWLYWILLIGLIAGVILEILG</sequence>
<evidence type="ECO:0000256" key="2">
    <source>
        <dbReference type="ARBA" id="ARBA00022448"/>
    </source>
</evidence>
<evidence type="ECO:0000256" key="4">
    <source>
        <dbReference type="ARBA" id="ARBA00022519"/>
    </source>
</evidence>
<evidence type="ECO:0000256" key="1">
    <source>
        <dbReference type="ARBA" id="ARBA00004429"/>
    </source>
</evidence>
<dbReference type="EMBL" id="MHMR01000015">
    <property type="protein sequence ID" value="OGZ30784.1"/>
    <property type="molecule type" value="Genomic_DNA"/>
</dbReference>
<dbReference type="Gene3D" id="1.20.1740.10">
    <property type="entry name" value="Amino acid/polyamine transporter I"/>
    <property type="match status" value="1"/>
</dbReference>
<feature type="transmembrane region" description="Helical" evidence="8">
    <location>
        <begin position="316"/>
        <end position="335"/>
    </location>
</feature>
<comment type="subcellular location">
    <subcellularLocation>
        <location evidence="1">Cell inner membrane</location>
        <topology evidence="1">Multi-pass membrane protein</topology>
    </subcellularLocation>
</comment>
<evidence type="ECO:0000256" key="3">
    <source>
        <dbReference type="ARBA" id="ARBA00022475"/>
    </source>
</evidence>
<gene>
    <name evidence="9" type="ORF">A3J00_04055</name>
</gene>
<feature type="transmembrane region" description="Helical" evidence="8">
    <location>
        <begin position="114"/>
        <end position="134"/>
    </location>
</feature>
<feature type="transmembrane region" description="Helical" evidence="8">
    <location>
        <begin position="256"/>
        <end position="279"/>
    </location>
</feature>
<evidence type="ECO:0000256" key="5">
    <source>
        <dbReference type="ARBA" id="ARBA00022692"/>
    </source>
</evidence>
<dbReference type="InterPro" id="IPR018227">
    <property type="entry name" value="Amino_acid_transport_2"/>
</dbReference>
<feature type="transmembrane region" description="Helical" evidence="8">
    <location>
        <begin position="83"/>
        <end position="108"/>
    </location>
</feature>
<evidence type="ECO:0000313" key="9">
    <source>
        <dbReference type="EMBL" id="OGZ30784.1"/>
    </source>
</evidence>
<keyword evidence="5 8" id="KW-0812">Transmembrane</keyword>
<feature type="transmembrane region" description="Helical" evidence="8">
    <location>
        <begin position="356"/>
        <end position="374"/>
    </location>
</feature>
<dbReference type="GO" id="GO:0003333">
    <property type="term" value="P:amino acid transmembrane transport"/>
    <property type="evidence" value="ECO:0007669"/>
    <property type="project" value="InterPro"/>
</dbReference>
<feature type="transmembrane region" description="Helical" evidence="8">
    <location>
        <begin position="141"/>
        <end position="158"/>
    </location>
</feature>
<feature type="transmembrane region" description="Helical" evidence="8">
    <location>
        <begin position="216"/>
        <end position="236"/>
    </location>
</feature>
<dbReference type="STRING" id="1801725.A3J00_04055"/>
<feature type="transmembrane region" description="Helical" evidence="8">
    <location>
        <begin position="178"/>
        <end position="195"/>
    </location>
</feature>
<dbReference type="Pfam" id="PF03222">
    <property type="entry name" value="Trp_Tyr_perm"/>
    <property type="match status" value="1"/>
</dbReference>
<name>A0A1G2EY95_9BACT</name>
<keyword evidence="3" id="KW-1003">Cell membrane</keyword>
<keyword evidence="2" id="KW-0813">Transport</keyword>
<evidence type="ECO:0000256" key="7">
    <source>
        <dbReference type="ARBA" id="ARBA00023136"/>
    </source>
</evidence>
<protein>
    <recommendedName>
        <fullName evidence="11">Amino acid transporter transmembrane domain-containing protein</fullName>
    </recommendedName>
</protein>
<evidence type="ECO:0000256" key="8">
    <source>
        <dbReference type="SAM" id="Phobius"/>
    </source>
</evidence>
<feature type="transmembrane region" description="Helical" evidence="8">
    <location>
        <begin position="42"/>
        <end position="62"/>
    </location>
</feature>
<keyword evidence="7 8" id="KW-0472">Membrane</keyword>
<reference evidence="9 10" key="1">
    <citation type="journal article" date="2016" name="Nat. Commun.">
        <title>Thousands of microbial genomes shed light on interconnected biogeochemical processes in an aquifer system.</title>
        <authorList>
            <person name="Anantharaman K."/>
            <person name="Brown C.T."/>
            <person name="Hug L.A."/>
            <person name="Sharon I."/>
            <person name="Castelle C.J."/>
            <person name="Probst A.J."/>
            <person name="Thomas B.C."/>
            <person name="Singh A."/>
            <person name="Wilkins M.J."/>
            <person name="Karaoz U."/>
            <person name="Brodie E.L."/>
            <person name="Williams K.H."/>
            <person name="Hubbard S.S."/>
            <person name="Banfield J.F."/>
        </authorList>
    </citation>
    <scope>NUCLEOTIDE SEQUENCE [LARGE SCALE GENOMIC DNA]</scope>
</reference>
<evidence type="ECO:0000256" key="6">
    <source>
        <dbReference type="ARBA" id="ARBA00022989"/>
    </source>
</evidence>
<dbReference type="GO" id="GO:0005886">
    <property type="term" value="C:plasma membrane"/>
    <property type="evidence" value="ECO:0007669"/>
    <property type="project" value="UniProtKB-SubCell"/>
</dbReference>